<feature type="transmembrane region" description="Helical" evidence="1">
    <location>
        <begin position="145"/>
        <end position="162"/>
    </location>
</feature>
<dbReference type="Pfam" id="PF13398">
    <property type="entry name" value="Peptidase_M50B"/>
    <property type="match status" value="1"/>
</dbReference>
<evidence type="ECO:0000313" key="2">
    <source>
        <dbReference type="EMBL" id="KAH7549340.1"/>
    </source>
</evidence>
<dbReference type="Proteomes" id="UP000827721">
    <property type="component" value="Unassembled WGS sequence"/>
</dbReference>
<dbReference type="InterPro" id="IPR049500">
    <property type="entry name" value="Peptidase_M50B-like"/>
</dbReference>
<feature type="transmembrane region" description="Helical" evidence="1">
    <location>
        <begin position="120"/>
        <end position="139"/>
    </location>
</feature>
<gene>
    <name evidence="2" type="ORF">JRO89_XS13G0017100</name>
</gene>
<feature type="transmembrane region" description="Helical" evidence="1">
    <location>
        <begin position="20"/>
        <end position="46"/>
    </location>
</feature>
<reference evidence="2 3" key="1">
    <citation type="submission" date="2021-02" db="EMBL/GenBank/DDBJ databases">
        <title>Plant Genome Project.</title>
        <authorList>
            <person name="Zhang R.-G."/>
        </authorList>
    </citation>
    <scope>NUCLEOTIDE SEQUENCE [LARGE SCALE GENOMIC DNA]</scope>
    <source>
        <tissue evidence="2">Leaves</tissue>
    </source>
</reference>
<feature type="transmembrane region" description="Helical" evidence="1">
    <location>
        <begin position="91"/>
        <end position="113"/>
    </location>
</feature>
<keyword evidence="1" id="KW-0472">Membrane</keyword>
<feature type="transmembrane region" description="Helical" evidence="1">
    <location>
        <begin position="213"/>
        <end position="237"/>
    </location>
</feature>
<evidence type="ECO:0000256" key="1">
    <source>
        <dbReference type="SAM" id="Phobius"/>
    </source>
</evidence>
<keyword evidence="3" id="KW-1185">Reference proteome</keyword>
<name>A0ABQ8H5Z7_9ROSI</name>
<organism evidence="2 3">
    <name type="scientific">Xanthoceras sorbifolium</name>
    <dbReference type="NCBI Taxonomy" id="99658"/>
    <lineage>
        <taxon>Eukaryota</taxon>
        <taxon>Viridiplantae</taxon>
        <taxon>Streptophyta</taxon>
        <taxon>Embryophyta</taxon>
        <taxon>Tracheophyta</taxon>
        <taxon>Spermatophyta</taxon>
        <taxon>Magnoliopsida</taxon>
        <taxon>eudicotyledons</taxon>
        <taxon>Gunneridae</taxon>
        <taxon>Pentapetalae</taxon>
        <taxon>rosids</taxon>
        <taxon>malvids</taxon>
        <taxon>Sapindales</taxon>
        <taxon>Sapindaceae</taxon>
        <taxon>Xanthoceroideae</taxon>
        <taxon>Xanthoceras</taxon>
    </lineage>
</organism>
<evidence type="ECO:0000313" key="3">
    <source>
        <dbReference type="Proteomes" id="UP000827721"/>
    </source>
</evidence>
<proteinExistence type="predicted"/>
<dbReference type="EMBL" id="JAFEMO010000013">
    <property type="protein sequence ID" value="KAH7549340.1"/>
    <property type="molecule type" value="Genomic_DNA"/>
</dbReference>
<keyword evidence="1" id="KW-1133">Transmembrane helix</keyword>
<dbReference type="PANTHER" id="PTHR33979:SF2">
    <property type="entry name" value="PEPTIDASE M50B-LIKE-DOMAIN-CONTAINING PROTEIN"/>
    <property type="match status" value="1"/>
</dbReference>
<accession>A0ABQ8H5Z7</accession>
<comment type="caution">
    <text evidence="2">The sequence shown here is derived from an EMBL/GenBank/DDBJ whole genome shotgun (WGS) entry which is preliminary data.</text>
</comment>
<sequence length="240" mass="25971">MRPTPNWGLKGCCNQDQKIFIITVFVCTVVILAVTNSFALLLIVFVQVFSSCYAFGCQFAKAENKVLIHFSVQVEGIKVNADEGGSTITRGGIYCCILPAGYLGSSFWGMILILASTNHITALIATGCFIASLLVVLFVAKNWTLRGLCIGFIIFLAVMWVIQAQTGVRLVRYTILFIGKCSSASSLSIIFLVKVKTSDAEKFAEVCPCCNGMGWGIIWAIISLAFLGGAMYLGLLLMTS</sequence>
<protein>
    <submittedName>
        <fullName evidence="2">Uncharacterized protein</fullName>
    </submittedName>
</protein>
<feature type="transmembrane region" description="Helical" evidence="1">
    <location>
        <begin position="174"/>
        <end position="193"/>
    </location>
</feature>
<keyword evidence="1" id="KW-0812">Transmembrane</keyword>
<dbReference type="PANTHER" id="PTHR33979">
    <property type="entry name" value="OS02G0221600 PROTEIN"/>
    <property type="match status" value="1"/>
</dbReference>